<sequence>MNSLPPLLLLLLLTSLPSIFAQQPPVEGDAPQPLLISLHAQAPPSSSLIVGSILTTSGISSSLPNLPTGYEARPVRTVYPFHYDGSDHDCPDLIIIEGYFQMITSYIHESRTWSRLNCPNNLKILFWSLDPDFPNPETVGMLDLDGVATNSKTLQVLYSEISVNNYYIPLAVDTSIFKPQKIEGHNNNIVFVGSAGGILGGSKKNLRDVLQITAEYVYNHNLKYPHNIITLEIYGSSWSSIPEFIPYYKGVAPIDSLSGIYSSAMAVLGYTMDTQREWGMVNNRVYEVLGVGVPFVSERFKVLEDTFGEYCTFYDLGENLTSSLSSAYDTIINLPPSSRLRIANEVHTLIELEHSYARRSMEFINFYTQLNEIHDTRNSRVSVALIIHDETMDSRISSLVKSLEKIYGVEIKKVEELKHLSKNVDYPWFTPYDVIIGVNSLEVRKLLEYFNWPKKWKTGKGLKQIRGLILDDSYGFFPSEEDGFAYRGWDMLYVSNTLSAEIIQERKIGNTHIIETYGSDYLDYVQSNIKQFEEWTKEINVLKGGEIKVEILDDSFVATILHHKGETKILEFSKEDAYKLYTLSCLSTSLSIPDSHIIPIIETCSNLTPETRILKNINNDERLMILMEERRGRDYRDYAEGISRGISEVMCLGVGDFEIEIGVEEDGGGLVIEFISDSFKVGRDGGWCLNIKTVRKGWENINCVWQDGLKLFLKFEELEGCGEVEVQVEVKGNVYANVIEKVEVGKFKVKGGGGGGGGERGEWWERREVETEVGGLVERWECEDYDEL</sequence>
<dbReference type="InterPro" id="IPR055259">
    <property type="entry name" value="YkvP/CgeB_Glyco_trans-like"/>
</dbReference>
<evidence type="ECO:0000313" key="3">
    <source>
        <dbReference type="EMBL" id="GMI15103.1"/>
    </source>
</evidence>
<dbReference type="OrthoDB" id="197036at2759"/>
<comment type="caution">
    <text evidence="3">The sequence shown here is derived from an EMBL/GenBank/DDBJ whole genome shotgun (WGS) entry which is preliminary data.</text>
</comment>
<dbReference type="Proteomes" id="UP001165122">
    <property type="component" value="Unassembled WGS sequence"/>
</dbReference>
<evidence type="ECO:0000259" key="2">
    <source>
        <dbReference type="Pfam" id="PF13524"/>
    </source>
</evidence>
<feature type="chain" id="PRO_5040964767" description="Spore protein YkvP/CgeB glycosyl transferase-like domain-containing protein" evidence="1">
    <location>
        <begin position="22"/>
        <end position="788"/>
    </location>
</feature>
<reference evidence="4" key="1">
    <citation type="journal article" date="2023" name="Commun. Biol.">
        <title>Genome analysis of Parmales, the sister group of diatoms, reveals the evolutionary specialization of diatoms from phago-mixotrophs to photoautotrophs.</title>
        <authorList>
            <person name="Ban H."/>
            <person name="Sato S."/>
            <person name="Yoshikawa S."/>
            <person name="Yamada K."/>
            <person name="Nakamura Y."/>
            <person name="Ichinomiya M."/>
            <person name="Sato N."/>
            <person name="Blanc-Mathieu R."/>
            <person name="Endo H."/>
            <person name="Kuwata A."/>
            <person name="Ogata H."/>
        </authorList>
    </citation>
    <scope>NUCLEOTIDE SEQUENCE [LARGE SCALE GENOMIC DNA]</scope>
    <source>
        <strain evidence="4">NIES 3700</strain>
    </source>
</reference>
<dbReference type="EMBL" id="BRXW01000224">
    <property type="protein sequence ID" value="GMI15103.1"/>
    <property type="molecule type" value="Genomic_DNA"/>
</dbReference>
<name>A0A9W7FMX9_9STRA</name>
<feature type="signal peptide" evidence="1">
    <location>
        <begin position="1"/>
        <end position="21"/>
    </location>
</feature>
<protein>
    <recommendedName>
        <fullName evidence="2">Spore protein YkvP/CgeB glycosyl transferase-like domain-containing protein</fullName>
    </recommendedName>
</protein>
<keyword evidence="1" id="KW-0732">Signal</keyword>
<evidence type="ECO:0000313" key="4">
    <source>
        <dbReference type="Proteomes" id="UP001165122"/>
    </source>
</evidence>
<accession>A0A9W7FMX9</accession>
<evidence type="ECO:0000256" key="1">
    <source>
        <dbReference type="SAM" id="SignalP"/>
    </source>
</evidence>
<proteinExistence type="predicted"/>
<feature type="domain" description="Spore protein YkvP/CgeB glycosyl transferase-like" evidence="2">
    <location>
        <begin position="230"/>
        <end position="364"/>
    </location>
</feature>
<gene>
    <name evidence="3" type="ORF">TrLO_g4153</name>
</gene>
<organism evidence="3 4">
    <name type="scientific">Triparma laevis f. longispina</name>
    <dbReference type="NCBI Taxonomy" id="1714387"/>
    <lineage>
        <taxon>Eukaryota</taxon>
        <taxon>Sar</taxon>
        <taxon>Stramenopiles</taxon>
        <taxon>Ochrophyta</taxon>
        <taxon>Bolidophyceae</taxon>
        <taxon>Parmales</taxon>
        <taxon>Triparmaceae</taxon>
        <taxon>Triparma</taxon>
    </lineage>
</organism>
<keyword evidence="4" id="KW-1185">Reference proteome</keyword>
<dbReference type="Pfam" id="PF13524">
    <property type="entry name" value="Glyco_trans_1_2"/>
    <property type="match status" value="1"/>
</dbReference>
<dbReference type="AlphaFoldDB" id="A0A9W7FMX9"/>